<evidence type="ECO:0000313" key="1">
    <source>
        <dbReference type="EMBL" id="KKK60305.1"/>
    </source>
</evidence>
<protein>
    <submittedName>
        <fullName evidence="1">Uncharacterized protein</fullName>
    </submittedName>
</protein>
<accession>A0A0F8XH14</accession>
<comment type="caution">
    <text evidence="1">The sequence shown here is derived from an EMBL/GenBank/DDBJ whole genome shotgun (WGS) entry which is preliminary data.</text>
</comment>
<proteinExistence type="predicted"/>
<dbReference type="AlphaFoldDB" id="A0A0F8XH14"/>
<gene>
    <name evidence="1" type="ORF">LCGC14_3025670</name>
</gene>
<sequence>MTGPELDKLIEKLKRRIAPTLASADPIAAEFYGQVLEALGELKEHIRIREIQRKHHYAP</sequence>
<organism evidence="1">
    <name type="scientific">marine sediment metagenome</name>
    <dbReference type="NCBI Taxonomy" id="412755"/>
    <lineage>
        <taxon>unclassified sequences</taxon>
        <taxon>metagenomes</taxon>
        <taxon>ecological metagenomes</taxon>
    </lineage>
</organism>
<reference evidence="1" key="1">
    <citation type="journal article" date="2015" name="Nature">
        <title>Complex archaea that bridge the gap between prokaryotes and eukaryotes.</title>
        <authorList>
            <person name="Spang A."/>
            <person name="Saw J.H."/>
            <person name="Jorgensen S.L."/>
            <person name="Zaremba-Niedzwiedzka K."/>
            <person name="Martijn J."/>
            <person name="Lind A.E."/>
            <person name="van Eijk R."/>
            <person name="Schleper C."/>
            <person name="Guy L."/>
            <person name="Ettema T.J."/>
        </authorList>
    </citation>
    <scope>NUCLEOTIDE SEQUENCE</scope>
</reference>
<name>A0A0F8XH14_9ZZZZ</name>
<dbReference type="EMBL" id="LAZR01063035">
    <property type="protein sequence ID" value="KKK60305.1"/>
    <property type="molecule type" value="Genomic_DNA"/>
</dbReference>